<dbReference type="Gene3D" id="1.20.1250.20">
    <property type="entry name" value="MFS general substrate transporter like domains"/>
    <property type="match status" value="1"/>
</dbReference>
<feature type="transmembrane region" description="Helical" evidence="7">
    <location>
        <begin position="87"/>
        <end position="107"/>
    </location>
</feature>
<evidence type="ECO:0000259" key="8">
    <source>
        <dbReference type="PROSITE" id="PS50850"/>
    </source>
</evidence>
<keyword evidence="5 7" id="KW-1133">Transmembrane helix</keyword>
<evidence type="ECO:0000256" key="4">
    <source>
        <dbReference type="ARBA" id="ARBA00022692"/>
    </source>
</evidence>
<evidence type="ECO:0000313" key="10">
    <source>
        <dbReference type="Proteomes" id="UP001596990"/>
    </source>
</evidence>
<dbReference type="CDD" id="cd06173">
    <property type="entry name" value="MFS_MefA_like"/>
    <property type="match status" value="1"/>
</dbReference>
<gene>
    <name evidence="9" type="ORF">ACFQ2J_11810</name>
</gene>
<dbReference type="Proteomes" id="UP001596990">
    <property type="component" value="Unassembled WGS sequence"/>
</dbReference>
<reference evidence="10" key="1">
    <citation type="journal article" date="2019" name="Int. J. Syst. Evol. Microbiol.">
        <title>The Global Catalogue of Microorganisms (GCM) 10K type strain sequencing project: providing services to taxonomists for standard genome sequencing and annotation.</title>
        <authorList>
            <consortium name="The Broad Institute Genomics Platform"/>
            <consortium name="The Broad Institute Genome Sequencing Center for Infectious Disease"/>
            <person name="Wu L."/>
            <person name="Ma J."/>
        </authorList>
    </citation>
    <scope>NUCLEOTIDE SEQUENCE [LARGE SCALE GENOMIC DNA]</scope>
    <source>
        <strain evidence="10">CCUG 56607</strain>
    </source>
</reference>
<dbReference type="InterPro" id="IPR022324">
    <property type="entry name" value="Bacilysin_exporter_BacE_put"/>
</dbReference>
<dbReference type="PANTHER" id="PTHR23513:SF6">
    <property type="entry name" value="MAJOR FACILITATOR SUPERFAMILY ASSOCIATED DOMAIN-CONTAINING PROTEIN"/>
    <property type="match status" value="1"/>
</dbReference>
<dbReference type="Pfam" id="PF05977">
    <property type="entry name" value="MFS_3"/>
    <property type="match status" value="1"/>
</dbReference>
<evidence type="ECO:0000256" key="3">
    <source>
        <dbReference type="ARBA" id="ARBA00022475"/>
    </source>
</evidence>
<feature type="transmembrane region" description="Helical" evidence="7">
    <location>
        <begin position="266"/>
        <end position="287"/>
    </location>
</feature>
<evidence type="ECO:0000313" key="9">
    <source>
        <dbReference type="EMBL" id="MFD1019861.1"/>
    </source>
</evidence>
<dbReference type="EMBL" id="JBHTKL010000005">
    <property type="protein sequence ID" value="MFD1019861.1"/>
    <property type="molecule type" value="Genomic_DNA"/>
</dbReference>
<keyword evidence="4 7" id="KW-0812">Transmembrane</keyword>
<feature type="domain" description="Major facilitator superfamily (MFS) profile" evidence="8">
    <location>
        <begin position="22"/>
        <end position="408"/>
    </location>
</feature>
<comment type="caution">
    <text evidence="9">The sequence shown here is derived from an EMBL/GenBank/DDBJ whole genome shotgun (WGS) entry which is preliminary data.</text>
</comment>
<feature type="transmembrane region" description="Helical" evidence="7">
    <location>
        <begin position="360"/>
        <end position="377"/>
    </location>
</feature>
<sequence>MGQVEYQSQAHEENPSFKVNYPVFRLMGGNFVSFFGDQIYLIAIPLIVLALTGSPFIMGVVAALERLPILLQPFLGIVADRFDRRKVLMVCDALRGTVVLILGVTYLTGNLPITYLLIGAFVIGLLSQLYNTAQFAILPRLVRPSDLQLANSINSGIFQTSVFIAPGLGGILIAAYDPGYALVINGISFFAALLAVSSIKLSPPEEKQASTGWMLQIKEGFRFVIQTRPILFTNLSMFLSIFGTTILLTLMVFHLKDTIGLTAGQIGFLLSIGGLGAVGGALASGFFRKRFSYGNILFTAALIGGGSIILFAYVQSFVLLVVANAIGTVCASIQSPCIVTLRQLLTPDRLLGRVQATSRFMTWMLMPVGAFSAGVLAEYIGTSMTIAIGGMVTLIAGFLYLHPSLRVRAMHP</sequence>
<feature type="transmembrane region" description="Helical" evidence="7">
    <location>
        <begin position="153"/>
        <end position="174"/>
    </location>
</feature>
<comment type="subcellular location">
    <subcellularLocation>
        <location evidence="1">Cell membrane</location>
        <topology evidence="1">Multi-pass membrane protein</topology>
    </subcellularLocation>
</comment>
<name>A0ABW3L1C9_9BACI</name>
<feature type="transmembrane region" description="Helical" evidence="7">
    <location>
        <begin position="319"/>
        <end position="339"/>
    </location>
</feature>
<protein>
    <submittedName>
        <fullName evidence="9">MFS transporter</fullName>
    </submittedName>
</protein>
<keyword evidence="10" id="KW-1185">Reference proteome</keyword>
<feature type="transmembrane region" description="Helical" evidence="7">
    <location>
        <begin position="294"/>
        <end position="313"/>
    </location>
</feature>
<dbReference type="SUPFAM" id="SSF103473">
    <property type="entry name" value="MFS general substrate transporter"/>
    <property type="match status" value="1"/>
</dbReference>
<dbReference type="PROSITE" id="PS50850">
    <property type="entry name" value="MFS"/>
    <property type="match status" value="1"/>
</dbReference>
<feature type="transmembrane region" description="Helical" evidence="7">
    <location>
        <begin position="231"/>
        <end position="254"/>
    </location>
</feature>
<evidence type="ECO:0000256" key="2">
    <source>
        <dbReference type="ARBA" id="ARBA00022448"/>
    </source>
</evidence>
<feature type="transmembrane region" description="Helical" evidence="7">
    <location>
        <begin position="180"/>
        <end position="199"/>
    </location>
</feature>
<feature type="transmembrane region" description="Helical" evidence="7">
    <location>
        <begin position="113"/>
        <end position="132"/>
    </location>
</feature>
<dbReference type="PANTHER" id="PTHR23513">
    <property type="entry name" value="INTEGRAL MEMBRANE EFFLUX PROTEIN-RELATED"/>
    <property type="match status" value="1"/>
</dbReference>
<evidence type="ECO:0000256" key="1">
    <source>
        <dbReference type="ARBA" id="ARBA00004651"/>
    </source>
</evidence>
<proteinExistence type="predicted"/>
<accession>A0ABW3L1C9</accession>
<dbReference type="InterPro" id="IPR010290">
    <property type="entry name" value="TM_effector"/>
</dbReference>
<organism evidence="9 10">
    <name type="scientific">Thalassobacillus hwangdonensis</name>
    <dbReference type="NCBI Taxonomy" id="546108"/>
    <lineage>
        <taxon>Bacteria</taxon>
        <taxon>Bacillati</taxon>
        <taxon>Bacillota</taxon>
        <taxon>Bacilli</taxon>
        <taxon>Bacillales</taxon>
        <taxon>Bacillaceae</taxon>
        <taxon>Thalassobacillus</taxon>
    </lineage>
</organism>
<keyword evidence="2" id="KW-0813">Transport</keyword>
<keyword evidence="3" id="KW-1003">Cell membrane</keyword>
<evidence type="ECO:0000256" key="7">
    <source>
        <dbReference type="SAM" id="Phobius"/>
    </source>
</evidence>
<dbReference type="InterPro" id="IPR020846">
    <property type="entry name" value="MFS_dom"/>
</dbReference>
<feature type="transmembrane region" description="Helical" evidence="7">
    <location>
        <begin position="383"/>
        <end position="401"/>
    </location>
</feature>
<feature type="transmembrane region" description="Helical" evidence="7">
    <location>
        <begin position="39"/>
        <end position="64"/>
    </location>
</feature>
<dbReference type="InterPro" id="IPR036259">
    <property type="entry name" value="MFS_trans_sf"/>
</dbReference>
<evidence type="ECO:0000256" key="5">
    <source>
        <dbReference type="ARBA" id="ARBA00022989"/>
    </source>
</evidence>
<dbReference type="RefSeq" id="WP_386060455.1">
    <property type="nucleotide sequence ID" value="NZ_JBHTKL010000005.1"/>
</dbReference>
<evidence type="ECO:0000256" key="6">
    <source>
        <dbReference type="ARBA" id="ARBA00023136"/>
    </source>
</evidence>
<dbReference type="PRINTS" id="PR01988">
    <property type="entry name" value="EXPORTERBACE"/>
</dbReference>
<keyword evidence="6 7" id="KW-0472">Membrane</keyword>